<dbReference type="PANTHER" id="PTHR11102:SF160">
    <property type="entry name" value="ERAD-ASSOCIATED E3 UBIQUITIN-PROTEIN LIGASE COMPONENT HRD3"/>
    <property type="match status" value="1"/>
</dbReference>
<organism evidence="3 4">
    <name type="scientific">Glacieibacterium frigidum</name>
    <dbReference type="NCBI Taxonomy" id="2593303"/>
    <lineage>
        <taxon>Bacteria</taxon>
        <taxon>Pseudomonadati</taxon>
        <taxon>Pseudomonadota</taxon>
        <taxon>Alphaproteobacteria</taxon>
        <taxon>Sphingomonadales</taxon>
        <taxon>Sphingosinicellaceae</taxon>
        <taxon>Glacieibacterium</taxon>
    </lineage>
</organism>
<dbReference type="SMART" id="SM00671">
    <property type="entry name" value="SEL1"/>
    <property type="match status" value="3"/>
</dbReference>
<evidence type="ECO:0000313" key="4">
    <source>
        <dbReference type="Proteomes" id="UP000317894"/>
    </source>
</evidence>
<dbReference type="SUPFAM" id="SSF110997">
    <property type="entry name" value="Sporulation related repeat"/>
    <property type="match status" value="1"/>
</dbReference>
<dbReference type="AlphaFoldDB" id="A0A552U8W7"/>
<dbReference type="PROSITE" id="PS51724">
    <property type="entry name" value="SPOR"/>
    <property type="match status" value="1"/>
</dbReference>
<feature type="region of interest" description="Disordered" evidence="1">
    <location>
        <begin position="204"/>
        <end position="229"/>
    </location>
</feature>
<feature type="compositionally biased region" description="Low complexity" evidence="1">
    <location>
        <begin position="263"/>
        <end position="288"/>
    </location>
</feature>
<feature type="compositionally biased region" description="Pro residues" evidence="1">
    <location>
        <begin position="289"/>
        <end position="304"/>
    </location>
</feature>
<dbReference type="GO" id="GO:0042834">
    <property type="term" value="F:peptidoglycan binding"/>
    <property type="evidence" value="ECO:0007669"/>
    <property type="project" value="InterPro"/>
</dbReference>
<sequence length="444" mass="45032">MLTLLALAAATTTAGPATVQTGVERWRAGDDAGAVAAWLPYAAQGVPDALFNMGQAYKLGRGVTRDQAIARDYYRKAAAKGHLPAQANLGITLFQAGEKAESLRWLKTAADRGEARAQYVYGIALYNGDGAPRNQGVAYGYLLRAREAKLPQAATALVTIEPALTPEAVTAGQAVAASLASGAGVPTALAAAGNAKPAAPRRADVLKTPTPPVQTATVPPPATPRVTPPVQTAAVPSAATVRATPPVVTTRPPVVVGPPRPADIPAQTAAATPATTPARPPVVAATTTPPRPTPLPASTTPPRPAAIAAAPSPMPTTTAQADPSPRPPATVTARAEPTPKPPATVTARAEPSPKPPASVAKPDVPRARDWRVQLGAFSSQKQADAAWTSVKTAQGSAIGKAKPIFEPSGPVVKVQLGPFASKAAASDVCAKLAFAGRACFVTQG</sequence>
<feature type="compositionally biased region" description="Pro residues" evidence="1">
    <location>
        <begin position="218"/>
        <end position="227"/>
    </location>
</feature>
<dbReference type="Proteomes" id="UP000317894">
    <property type="component" value="Unassembled WGS sequence"/>
</dbReference>
<evidence type="ECO:0000256" key="1">
    <source>
        <dbReference type="SAM" id="MobiDB-lite"/>
    </source>
</evidence>
<dbReference type="PANTHER" id="PTHR11102">
    <property type="entry name" value="SEL-1-LIKE PROTEIN"/>
    <property type="match status" value="1"/>
</dbReference>
<dbReference type="Pfam" id="PF08238">
    <property type="entry name" value="Sel1"/>
    <property type="match status" value="3"/>
</dbReference>
<dbReference type="Gene3D" id="1.25.40.10">
    <property type="entry name" value="Tetratricopeptide repeat domain"/>
    <property type="match status" value="1"/>
</dbReference>
<dbReference type="InterPro" id="IPR011990">
    <property type="entry name" value="TPR-like_helical_dom_sf"/>
</dbReference>
<name>A0A552U8W7_9SPHN</name>
<proteinExistence type="predicted"/>
<protein>
    <recommendedName>
        <fullName evidence="2">SPOR domain-containing protein</fullName>
    </recommendedName>
</protein>
<feature type="compositionally biased region" description="Low complexity" evidence="1">
    <location>
        <begin position="305"/>
        <end position="321"/>
    </location>
</feature>
<dbReference type="Gene3D" id="3.30.70.1070">
    <property type="entry name" value="Sporulation related repeat"/>
    <property type="match status" value="1"/>
</dbReference>
<keyword evidence="4" id="KW-1185">Reference proteome</keyword>
<dbReference type="EMBL" id="VJWA01000002">
    <property type="protein sequence ID" value="TRW14655.1"/>
    <property type="molecule type" value="Genomic_DNA"/>
</dbReference>
<gene>
    <name evidence="3" type="ORF">FMM06_13275</name>
</gene>
<dbReference type="InterPro" id="IPR007730">
    <property type="entry name" value="SPOR-like_dom"/>
</dbReference>
<dbReference type="InterPro" id="IPR050767">
    <property type="entry name" value="Sel1_AlgK"/>
</dbReference>
<dbReference type="SUPFAM" id="SSF81901">
    <property type="entry name" value="HCP-like"/>
    <property type="match status" value="1"/>
</dbReference>
<evidence type="ECO:0000259" key="2">
    <source>
        <dbReference type="PROSITE" id="PS51724"/>
    </source>
</evidence>
<dbReference type="InterPro" id="IPR006597">
    <property type="entry name" value="Sel1-like"/>
</dbReference>
<accession>A0A552U8W7</accession>
<dbReference type="OrthoDB" id="112232at2"/>
<dbReference type="Pfam" id="PF05036">
    <property type="entry name" value="SPOR"/>
    <property type="match status" value="1"/>
</dbReference>
<evidence type="ECO:0000313" key="3">
    <source>
        <dbReference type="EMBL" id="TRW14655.1"/>
    </source>
</evidence>
<comment type="caution">
    <text evidence="3">The sequence shown here is derived from an EMBL/GenBank/DDBJ whole genome shotgun (WGS) entry which is preliminary data.</text>
</comment>
<feature type="region of interest" description="Disordered" evidence="1">
    <location>
        <begin position="249"/>
        <end position="363"/>
    </location>
</feature>
<feature type="domain" description="SPOR" evidence="2">
    <location>
        <begin position="364"/>
        <end position="444"/>
    </location>
</feature>
<dbReference type="RefSeq" id="WP_144237861.1">
    <property type="nucleotide sequence ID" value="NZ_VJWA01000002.1"/>
</dbReference>
<reference evidence="3 4" key="1">
    <citation type="submission" date="2019-07" db="EMBL/GenBank/DDBJ databases">
        <title>Novel species isolated from glacier.</title>
        <authorList>
            <person name="Liu Q."/>
            <person name="Xin Y.-H."/>
        </authorList>
    </citation>
    <scope>NUCLEOTIDE SEQUENCE [LARGE SCALE GENOMIC DNA]</scope>
    <source>
        <strain evidence="3 4">LB1R16</strain>
    </source>
</reference>
<dbReference type="InterPro" id="IPR036680">
    <property type="entry name" value="SPOR-like_sf"/>
</dbReference>